<keyword evidence="5 9" id="KW-0812">Transmembrane</keyword>
<evidence type="ECO:0000313" key="12">
    <source>
        <dbReference type="Proteomes" id="UP000199328"/>
    </source>
</evidence>
<evidence type="ECO:0000259" key="10">
    <source>
        <dbReference type="Pfam" id="PF02397"/>
    </source>
</evidence>
<dbReference type="EMBL" id="FNFV01000001">
    <property type="protein sequence ID" value="SDJ97114.1"/>
    <property type="molecule type" value="Genomic_DNA"/>
</dbReference>
<comment type="subcellular location">
    <subcellularLocation>
        <location evidence="1">Cell membrane</location>
    </subcellularLocation>
</comment>
<dbReference type="STRING" id="990712.SAMN05216257_101162"/>
<evidence type="ECO:0000256" key="2">
    <source>
        <dbReference type="ARBA" id="ARBA00006464"/>
    </source>
</evidence>
<evidence type="ECO:0000256" key="1">
    <source>
        <dbReference type="ARBA" id="ARBA00004236"/>
    </source>
</evidence>
<dbReference type="GO" id="GO:0016780">
    <property type="term" value="F:phosphotransferase activity, for other substituted phosphate groups"/>
    <property type="evidence" value="ECO:0007669"/>
    <property type="project" value="TreeGrafter"/>
</dbReference>
<keyword evidence="3" id="KW-1003">Cell membrane</keyword>
<evidence type="ECO:0000256" key="7">
    <source>
        <dbReference type="ARBA" id="ARBA00023136"/>
    </source>
</evidence>
<gene>
    <name evidence="11" type="ORF">SAMN05216257_101162</name>
</gene>
<sequence length="232" mass="25936">MAGFSAAMGAKSHHWHHRRRSRVADRAALRNYQDGAKRWLDIAGVLVLAPFALPLVGVLWLLVRLDGGPGFFGHWRVGRDGHAFRCWKLRSMVPDADTRLEAMLARDPALRAEWQAGFKLARDPRITPLGRLLRRTSLDELPQLWNVLRGEMSLVGPRPVTRAELAAYGGYAWAYLECRPGITGLWQVSGRNDTSYEERVLLDLGYTARAGLRTDLAILARTPLAVMGCTGR</sequence>
<keyword evidence="6 9" id="KW-1133">Transmembrane helix</keyword>
<name>A0A1G8Y3U6_9RHOB</name>
<dbReference type="Pfam" id="PF02397">
    <property type="entry name" value="Bac_transf"/>
    <property type="match status" value="1"/>
</dbReference>
<evidence type="ECO:0000256" key="8">
    <source>
        <dbReference type="ARBA" id="ARBA00023169"/>
    </source>
</evidence>
<organism evidence="11 12">
    <name type="scientific">Meinhardsimonia xiamenensis</name>
    <dbReference type="NCBI Taxonomy" id="990712"/>
    <lineage>
        <taxon>Bacteria</taxon>
        <taxon>Pseudomonadati</taxon>
        <taxon>Pseudomonadota</taxon>
        <taxon>Alphaproteobacteria</taxon>
        <taxon>Rhodobacterales</taxon>
        <taxon>Paracoccaceae</taxon>
        <taxon>Meinhardsimonia</taxon>
    </lineage>
</organism>
<keyword evidence="4 11" id="KW-0808">Transferase</keyword>
<dbReference type="InterPro" id="IPR003362">
    <property type="entry name" value="Bact_transf"/>
</dbReference>
<evidence type="ECO:0000256" key="3">
    <source>
        <dbReference type="ARBA" id="ARBA00022475"/>
    </source>
</evidence>
<dbReference type="AlphaFoldDB" id="A0A1G8Y3U6"/>
<dbReference type="PANTHER" id="PTHR30576:SF4">
    <property type="entry name" value="UNDECAPRENYL-PHOSPHATE GALACTOSE PHOSPHOTRANSFERASE"/>
    <property type="match status" value="1"/>
</dbReference>
<dbReference type="Proteomes" id="UP000199328">
    <property type="component" value="Unassembled WGS sequence"/>
</dbReference>
<keyword evidence="12" id="KW-1185">Reference proteome</keyword>
<keyword evidence="8" id="KW-0270">Exopolysaccharide synthesis</keyword>
<proteinExistence type="inferred from homology"/>
<evidence type="ECO:0000256" key="6">
    <source>
        <dbReference type="ARBA" id="ARBA00022989"/>
    </source>
</evidence>
<comment type="similarity">
    <text evidence="2">Belongs to the bacterial sugar transferase family.</text>
</comment>
<keyword evidence="7 9" id="KW-0472">Membrane</keyword>
<reference evidence="12" key="1">
    <citation type="submission" date="2016-10" db="EMBL/GenBank/DDBJ databases">
        <authorList>
            <person name="Varghese N."/>
            <person name="Submissions S."/>
        </authorList>
    </citation>
    <scope>NUCLEOTIDE SEQUENCE [LARGE SCALE GENOMIC DNA]</scope>
    <source>
        <strain evidence="12">CGMCC 1.10789</strain>
    </source>
</reference>
<evidence type="ECO:0000256" key="9">
    <source>
        <dbReference type="SAM" id="Phobius"/>
    </source>
</evidence>
<evidence type="ECO:0000313" key="11">
    <source>
        <dbReference type="EMBL" id="SDJ97114.1"/>
    </source>
</evidence>
<accession>A0A1G8Y3U6</accession>
<feature type="domain" description="Bacterial sugar transferase" evidence="10">
    <location>
        <begin position="37"/>
        <end position="227"/>
    </location>
</feature>
<protein>
    <submittedName>
        <fullName evidence="11">Sugar transferase involved in LPS biosynthesis (Colanic, teichoic acid)</fullName>
    </submittedName>
</protein>
<dbReference type="PANTHER" id="PTHR30576">
    <property type="entry name" value="COLANIC BIOSYNTHESIS UDP-GLUCOSE LIPID CARRIER TRANSFERASE"/>
    <property type="match status" value="1"/>
</dbReference>
<dbReference type="GO" id="GO:0005886">
    <property type="term" value="C:plasma membrane"/>
    <property type="evidence" value="ECO:0007669"/>
    <property type="project" value="UniProtKB-SubCell"/>
</dbReference>
<dbReference type="GO" id="GO:0000271">
    <property type="term" value="P:polysaccharide biosynthetic process"/>
    <property type="evidence" value="ECO:0007669"/>
    <property type="project" value="UniProtKB-KW"/>
</dbReference>
<evidence type="ECO:0000256" key="4">
    <source>
        <dbReference type="ARBA" id="ARBA00022679"/>
    </source>
</evidence>
<evidence type="ECO:0000256" key="5">
    <source>
        <dbReference type="ARBA" id="ARBA00022692"/>
    </source>
</evidence>
<feature type="transmembrane region" description="Helical" evidence="9">
    <location>
        <begin position="42"/>
        <end position="63"/>
    </location>
</feature>